<comment type="caution">
    <text evidence="4">The sequence shown here is derived from an EMBL/GenBank/DDBJ whole genome shotgun (WGS) entry which is preliminary data.</text>
</comment>
<feature type="compositionally biased region" description="Basic residues" evidence="2">
    <location>
        <begin position="308"/>
        <end position="318"/>
    </location>
</feature>
<name>A0AAV5FT10_ELECO</name>
<feature type="region of interest" description="Disordered" evidence="2">
    <location>
        <begin position="1"/>
        <end position="80"/>
    </location>
</feature>
<dbReference type="InterPro" id="IPR001841">
    <property type="entry name" value="Znf_RING"/>
</dbReference>
<protein>
    <recommendedName>
        <fullName evidence="3">RING-type domain-containing protein</fullName>
    </recommendedName>
</protein>
<evidence type="ECO:0000259" key="3">
    <source>
        <dbReference type="PROSITE" id="PS50089"/>
    </source>
</evidence>
<keyword evidence="1" id="KW-0863">Zinc-finger</keyword>
<accession>A0AAV5FT10</accession>
<feature type="region of interest" description="Disordered" evidence="2">
    <location>
        <begin position="299"/>
        <end position="319"/>
    </location>
</feature>
<evidence type="ECO:0000256" key="2">
    <source>
        <dbReference type="SAM" id="MobiDB-lite"/>
    </source>
</evidence>
<proteinExistence type="predicted"/>
<reference evidence="4" key="2">
    <citation type="submission" date="2021-12" db="EMBL/GenBank/DDBJ databases">
        <title>Resequencing data analysis of finger millet.</title>
        <authorList>
            <person name="Hatakeyama M."/>
            <person name="Aluri S."/>
            <person name="Balachadran M.T."/>
            <person name="Sivarajan S.R."/>
            <person name="Poveda L."/>
            <person name="Shimizu-Inatsugi R."/>
            <person name="Schlapbach R."/>
            <person name="Sreeman S.M."/>
            <person name="Shimizu K.K."/>
        </authorList>
    </citation>
    <scope>NUCLEOTIDE SEQUENCE</scope>
</reference>
<keyword evidence="5" id="KW-1185">Reference proteome</keyword>
<feature type="compositionally biased region" description="Polar residues" evidence="2">
    <location>
        <begin position="1"/>
        <end position="15"/>
    </location>
</feature>
<keyword evidence="1" id="KW-0862">Zinc</keyword>
<dbReference type="Gene3D" id="3.30.40.10">
    <property type="entry name" value="Zinc/RING finger domain, C3HC4 (zinc finger)"/>
    <property type="match status" value="1"/>
</dbReference>
<feature type="domain" description="RING-type" evidence="3">
    <location>
        <begin position="179"/>
        <end position="232"/>
    </location>
</feature>
<dbReference type="Proteomes" id="UP001054889">
    <property type="component" value="Unassembled WGS sequence"/>
</dbReference>
<dbReference type="SMART" id="SM00184">
    <property type="entry name" value="RING"/>
    <property type="match status" value="1"/>
</dbReference>
<reference evidence="4" key="1">
    <citation type="journal article" date="2018" name="DNA Res.">
        <title>Multiple hybrid de novo genome assembly of finger millet, an orphan allotetraploid crop.</title>
        <authorList>
            <person name="Hatakeyama M."/>
            <person name="Aluri S."/>
            <person name="Balachadran M.T."/>
            <person name="Sivarajan S.R."/>
            <person name="Patrignani A."/>
            <person name="Gruter S."/>
            <person name="Poveda L."/>
            <person name="Shimizu-Inatsugi R."/>
            <person name="Baeten J."/>
            <person name="Francoijs K.J."/>
            <person name="Nataraja K.N."/>
            <person name="Reddy Y.A.N."/>
            <person name="Phadnis S."/>
            <person name="Ravikumar R.L."/>
            <person name="Schlapbach R."/>
            <person name="Sreeman S.M."/>
            <person name="Shimizu K.K."/>
        </authorList>
    </citation>
    <scope>NUCLEOTIDE SEQUENCE</scope>
</reference>
<feature type="region of interest" description="Disordered" evidence="2">
    <location>
        <begin position="93"/>
        <end position="129"/>
    </location>
</feature>
<feature type="compositionally biased region" description="Polar residues" evidence="2">
    <location>
        <begin position="69"/>
        <end position="80"/>
    </location>
</feature>
<dbReference type="PANTHER" id="PTHR31150:SF22">
    <property type="entry name" value="RING-TYPE DOMAIN-CONTAINING PROTEIN"/>
    <property type="match status" value="1"/>
</dbReference>
<feature type="compositionally biased region" description="Basic and acidic residues" evidence="2">
    <location>
        <begin position="33"/>
        <end position="62"/>
    </location>
</feature>
<feature type="region of interest" description="Disordered" evidence="2">
    <location>
        <begin position="256"/>
        <end position="283"/>
    </location>
</feature>
<dbReference type="EMBL" id="BQKI01000095">
    <property type="protein sequence ID" value="GJN37865.1"/>
    <property type="molecule type" value="Genomic_DNA"/>
</dbReference>
<sequence>MENNAVFSNHSSGNIQPYLKSGSVAPAEGDNSGDGRYDVFSRVKGQKSEKKMEASKLSKVDPQEDQSTEKNSTPEANSHISLDAVTIASEMKTPESFPSTPPQESKAEPEEPSSSVNHSNLTGKACQTPEHQPYSQITHANALSLENFIETALQKEDHQAPRSHQIATICLQRYHIGVCKLCSRLLKERSSWNGHELAVVAVLFCGHAYHANCLDSITAESEKYDPPCPVCTYGESCARELFGKLDSKIKNKTSKNIATSDLAQSSKNQKKSKGPSDHSGGARALPDIQSLLVSLPHVSHGSVGSGSRTRRATIHHQKTYTARATTRCRWAWTGRHGGGARGPAVAAGSVARQGLVSAGWPEHFRSRPRPKPRPSGDRDLFTFTPSFIPTRATHTSLPPLSLLSPYLRSPPPLLAFSTSRELQP</sequence>
<keyword evidence="1" id="KW-0479">Metal-binding</keyword>
<gene>
    <name evidence="4" type="primary">gb26861</name>
    <name evidence="4" type="ORF">PR202_gb26861</name>
</gene>
<evidence type="ECO:0000313" key="4">
    <source>
        <dbReference type="EMBL" id="GJN37865.1"/>
    </source>
</evidence>
<dbReference type="SUPFAM" id="SSF57850">
    <property type="entry name" value="RING/U-box"/>
    <property type="match status" value="1"/>
</dbReference>
<dbReference type="GO" id="GO:0008270">
    <property type="term" value="F:zinc ion binding"/>
    <property type="evidence" value="ECO:0007669"/>
    <property type="project" value="UniProtKB-KW"/>
</dbReference>
<organism evidence="4 5">
    <name type="scientific">Eleusine coracana subsp. coracana</name>
    <dbReference type="NCBI Taxonomy" id="191504"/>
    <lineage>
        <taxon>Eukaryota</taxon>
        <taxon>Viridiplantae</taxon>
        <taxon>Streptophyta</taxon>
        <taxon>Embryophyta</taxon>
        <taxon>Tracheophyta</taxon>
        <taxon>Spermatophyta</taxon>
        <taxon>Magnoliopsida</taxon>
        <taxon>Liliopsida</taxon>
        <taxon>Poales</taxon>
        <taxon>Poaceae</taxon>
        <taxon>PACMAD clade</taxon>
        <taxon>Chloridoideae</taxon>
        <taxon>Cynodonteae</taxon>
        <taxon>Eleusininae</taxon>
        <taxon>Eleusine</taxon>
    </lineage>
</organism>
<dbReference type="InterPro" id="IPR013083">
    <property type="entry name" value="Znf_RING/FYVE/PHD"/>
</dbReference>
<dbReference type="AlphaFoldDB" id="A0AAV5FT10"/>
<evidence type="ECO:0000256" key="1">
    <source>
        <dbReference type="PROSITE-ProRule" id="PRU00175"/>
    </source>
</evidence>
<dbReference type="PROSITE" id="PS50089">
    <property type="entry name" value="ZF_RING_2"/>
    <property type="match status" value="1"/>
</dbReference>
<dbReference type="PANTHER" id="PTHR31150">
    <property type="entry name" value="EXPRESSED PROTEIN"/>
    <property type="match status" value="1"/>
</dbReference>
<feature type="compositionally biased region" description="Polar residues" evidence="2">
    <location>
        <begin position="256"/>
        <end position="267"/>
    </location>
</feature>
<evidence type="ECO:0000313" key="5">
    <source>
        <dbReference type="Proteomes" id="UP001054889"/>
    </source>
</evidence>